<protein>
    <recommendedName>
        <fullName evidence="10">Acetyl-coenzyme A carboxylase carboxyl transferase subunit alpha</fullName>
        <shortName evidence="10">ACCase subunit alpha</shortName>
        <shortName evidence="10">Acetyl-CoA carboxylase carboxyltransferase subunit alpha</shortName>
        <ecNumber evidence="10">2.1.3.15</ecNumber>
    </recommendedName>
</protein>
<comment type="function">
    <text evidence="10">Component of the acetyl coenzyme A carboxylase (ACC) complex. First, biotin carboxylase catalyzes the carboxylation of biotin on its carrier protein (BCCP) and then the CO(2) group is transferred by the carboxyltransferase to acetyl-CoA to form malonyl-CoA.</text>
</comment>
<evidence type="ECO:0000256" key="10">
    <source>
        <dbReference type="HAMAP-Rule" id="MF_00823"/>
    </source>
</evidence>
<dbReference type="KEGG" id="thd:BHV28_01540"/>
<evidence type="ECO:0000256" key="2">
    <source>
        <dbReference type="ARBA" id="ARBA00022516"/>
    </source>
</evidence>
<evidence type="ECO:0000313" key="12">
    <source>
        <dbReference type="EMBL" id="AQS40879.1"/>
    </source>
</evidence>
<evidence type="ECO:0000256" key="3">
    <source>
        <dbReference type="ARBA" id="ARBA00022679"/>
    </source>
</evidence>
<dbReference type="SUPFAM" id="SSF52096">
    <property type="entry name" value="ClpP/crotonase"/>
    <property type="match status" value="1"/>
</dbReference>
<dbReference type="AlphaFoldDB" id="A0A1U9JSP4"/>
<evidence type="ECO:0000256" key="6">
    <source>
        <dbReference type="ARBA" id="ARBA00022840"/>
    </source>
</evidence>
<dbReference type="GO" id="GO:0009317">
    <property type="term" value="C:acetyl-CoA carboxylase complex"/>
    <property type="evidence" value="ECO:0007669"/>
    <property type="project" value="InterPro"/>
</dbReference>
<dbReference type="Pfam" id="PF03255">
    <property type="entry name" value="ACCA"/>
    <property type="match status" value="1"/>
</dbReference>
<evidence type="ECO:0000259" key="11">
    <source>
        <dbReference type="PROSITE" id="PS50989"/>
    </source>
</evidence>
<evidence type="ECO:0000313" key="13">
    <source>
        <dbReference type="Proteomes" id="UP000188912"/>
    </source>
</evidence>
<comment type="catalytic activity">
    <reaction evidence="9 10">
        <text>N(6)-carboxybiotinyl-L-lysyl-[protein] + acetyl-CoA = N(6)-biotinyl-L-lysyl-[protein] + malonyl-CoA</text>
        <dbReference type="Rhea" id="RHEA:54728"/>
        <dbReference type="Rhea" id="RHEA-COMP:10505"/>
        <dbReference type="Rhea" id="RHEA-COMP:10506"/>
        <dbReference type="ChEBI" id="CHEBI:57288"/>
        <dbReference type="ChEBI" id="CHEBI:57384"/>
        <dbReference type="ChEBI" id="CHEBI:83144"/>
        <dbReference type="ChEBI" id="CHEBI:83145"/>
        <dbReference type="EC" id="2.1.3.15"/>
    </reaction>
</comment>
<dbReference type="Gene3D" id="3.90.226.10">
    <property type="entry name" value="2-enoyl-CoA Hydratase, Chain A, domain 1"/>
    <property type="match status" value="1"/>
</dbReference>
<keyword evidence="2 10" id="KW-0444">Lipid biosynthesis</keyword>
<keyword evidence="3 10" id="KW-0808">Transferase</keyword>
<dbReference type="NCBIfam" id="NF004344">
    <property type="entry name" value="PRK05724.1"/>
    <property type="match status" value="1"/>
</dbReference>
<dbReference type="PANTHER" id="PTHR42853">
    <property type="entry name" value="ACETYL-COENZYME A CARBOXYLASE CARBOXYL TRANSFERASE SUBUNIT ALPHA"/>
    <property type="match status" value="1"/>
</dbReference>
<keyword evidence="13" id="KW-1185">Reference proteome</keyword>
<dbReference type="UniPathway" id="UPA00655">
    <property type="reaction ID" value="UER00711"/>
</dbReference>
<comment type="pathway">
    <text evidence="1 10">Lipid metabolism; malonyl-CoA biosynthesis; malonyl-CoA from acetyl-CoA: step 1/1.</text>
</comment>
<dbReference type="GO" id="GO:0005524">
    <property type="term" value="F:ATP binding"/>
    <property type="evidence" value="ECO:0007669"/>
    <property type="project" value="UniProtKB-KW"/>
</dbReference>
<dbReference type="GO" id="GO:0003989">
    <property type="term" value="F:acetyl-CoA carboxylase activity"/>
    <property type="evidence" value="ECO:0007669"/>
    <property type="project" value="InterPro"/>
</dbReference>
<dbReference type="PRINTS" id="PR01069">
    <property type="entry name" value="ACCCTRFRASEA"/>
</dbReference>
<reference evidence="12 13" key="2">
    <citation type="journal article" date="2016" name="Sci. Rep.">
        <title>The genome of Rhizobiales bacteria in predatory ants reveals urease gene functions but no genes for nitrogen fixation.</title>
        <authorList>
            <person name="Neuvonen M.M."/>
            <person name="Tamarit D."/>
            <person name="Naslund K."/>
            <person name="Liebig J."/>
            <person name="Feldhaar H."/>
            <person name="Moran N.A."/>
            <person name="Guy L."/>
            <person name="Andersson S.G."/>
        </authorList>
    </citation>
    <scope>NUCLEOTIDE SEQUENCE [LARGE SCALE GENOMIC DNA]</scope>
    <source>
        <strain evidence="12 13">Hsal</strain>
    </source>
</reference>
<dbReference type="GO" id="GO:2001295">
    <property type="term" value="P:malonyl-CoA biosynthetic process"/>
    <property type="evidence" value="ECO:0007669"/>
    <property type="project" value="UniProtKB-UniRule"/>
</dbReference>
<dbReference type="GO" id="GO:0016743">
    <property type="term" value="F:carboxyl- or carbamoyltransferase activity"/>
    <property type="evidence" value="ECO:0007669"/>
    <property type="project" value="UniProtKB-UniRule"/>
</dbReference>
<keyword evidence="10" id="KW-0963">Cytoplasm</keyword>
<dbReference type="PROSITE" id="PS50989">
    <property type="entry name" value="COA_CT_CTER"/>
    <property type="match status" value="1"/>
</dbReference>
<dbReference type="NCBIfam" id="TIGR00513">
    <property type="entry name" value="accA"/>
    <property type="match status" value="1"/>
</dbReference>
<gene>
    <name evidence="10 12" type="primary">accA</name>
    <name evidence="12" type="ORF">BHV28_01540</name>
</gene>
<dbReference type="EC" id="2.1.3.15" evidence="10"/>
<name>A0A1U9JSP4_9HYPH</name>
<dbReference type="GO" id="GO:0006633">
    <property type="term" value="P:fatty acid biosynthetic process"/>
    <property type="evidence" value="ECO:0007669"/>
    <property type="project" value="UniProtKB-KW"/>
</dbReference>
<keyword evidence="4 10" id="KW-0547">Nucleotide-binding</keyword>
<evidence type="ECO:0000256" key="8">
    <source>
        <dbReference type="ARBA" id="ARBA00023160"/>
    </source>
</evidence>
<proteinExistence type="inferred from homology"/>
<keyword evidence="6 10" id="KW-0067">ATP-binding</keyword>
<dbReference type="NCBIfam" id="NF041504">
    <property type="entry name" value="AccA_sub"/>
    <property type="match status" value="1"/>
</dbReference>
<dbReference type="STRING" id="1902579.BHV28_01540"/>
<dbReference type="InterPro" id="IPR001095">
    <property type="entry name" value="Acetyl_CoA_COase_a_su"/>
</dbReference>
<dbReference type="PANTHER" id="PTHR42853:SF3">
    <property type="entry name" value="ACETYL-COENZYME A CARBOXYLASE CARBOXYL TRANSFERASE SUBUNIT ALPHA, CHLOROPLASTIC"/>
    <property type="match status" value="1"/>
</dbReference>
<sequence length="317" mass="34796">MYNYLDFEKPVADLDAQIMEMKKLAADKDGLDTNDEISRLERRSEQALQDIYKKLTPWQKAQVARHPDRPHFIHYAARLFTDVTPLAGDRKFADDEALQAGLARFQGHAVAFLGLEKGHDTHTRLKYNFGSARPEGYRKAVRIMELADRFGLPVISLVDTAGAYPGVSAEERGQAEAIARSTAEMLNLKVPVVSIVIGEGGSGGAISIAAANRVYMLEHAIYSVISPEGAASILWRDATRAKDAATNMRITAQDLFELKIIDGIIPEPLGGAHRSPDSVVEATGNIIAAALKSMAGKDGKTLRQERREKYLQIGRNL</sequence>
<keyword evidence="5 10" id="KW-0276">Fatty acid metabolism</keyword>
<dbReference type="EMBL" id="CP017315">
    <property type="protein sequence ID" value="AQS40879.1"/>
    <property type="molecule type" value="Genomic_DNA"/>
</dbReference>
<evidence type="ECO:0000256" key="7">
    <source>
        <dbReference type="ARBA" id="ARBA00023098"/>
    </source>
</evidence>
<evidence type="ECO:0000256" key="4">
    <source>
        <dbReference type="ARBA" id="ARBA00022741"/>
    </source>
</evidence>
<keyword evidence="8 10" id="KW-0275">Fatty acid biosynthesis</keyword>
<reference evidence="12 13" key="1">
    <citation type="journal article" date="2010" name="Science">
        <title>Genomic comparison of the ants Camponotus floridanus and Harpegnathos saltator.</title>
        <authorList>
            <person name="Bonasio R."/>
            <person name="Zhang G."/>
            <person name="Ye C."/>
            <person name="Mutti N.S."/>
            <person name="Fang X."/>
            <person name="Qin N."/>
            <person name="Donahue G."/>
            <person name="Yang P."/>
            <person name="Li Q."/>
            <person name="Li C."/>
            <person name="Zhang P."/>
            <person name="Huang Z."/>
            <person name="Berger S.L."/>
            <person name="Reinberg D."/>
            <person name="Wang J."/>
            <person name="Liebig J."/>
        </authorList>
    </citation>
    <scope>NUCLEOTIDE SEQUENCE [LARGE SCALE GENOMIC DNA]</scope>
    <source>
        <strain evidence="12 13">Hsal</strain>
    </source>
</reference>
<dbReference type="InterPro" id="IPR011763">
    <property type="entry name" value="COA_CT_C"/>
</dbReference>
<evidence type="ECO:0000256" key="5">
    <source>
        <dbReference type="ARBA" id="ARBA00022832"/>
    </source>
</evidence>
<organism evidence="12 13">
    <name type="scientific">Candidatus Tokpelaia hoelldobleri</name>
    <dbReference type="NCBI Taxonomy" id="1902579"/>
    <lineage>
        <taxon>Bacteria</taxon>
        <taxon>Pseudomonadati</taxon>
        <taxon>Pseudomonadota</taxon>
        <taxon>Alphaproteobacteria</taxon>
        <taxon>Hyphomicrobiales</taxon>
        <taxon>Candidatus Tokpelaia</taxon>
    </lineage>
</organism>
<evidence type="ECO:0000256" key="9">
    <source>
        <dbReference type="ARBA" id="ARBA00049152"/>
    </source>
</evidence>
<dbReference type="Proteomes" id="UP000188912">
    <property type="component" value="Chromosome"/>
</dbReference>
<comment type="subunit">
    <text evidence="10">Acetyl-CoA carboxylase is a heterohexamer composed of biotin carboxyl carrier protein (AccB), biotin carboxylase (AccC) and two subunits each of ACCase subunit alpha (AccA) and ACCase subunit beta (AccD).</text>
</comment>
<keyword evidence="7 10" id="KW-0443">Lipid metabolism</keyword>
<comment type="subcellular location">
    <subcellularLocation>
        <location evidence="10">Cytoplasm</location>
    </subcellularLocation>
</comment>
<accession>A0A1U9JSP4</accession>
<feature type="domain" description="CoA carboxyltransferase C-terminal" evidence="11">
    <location>
        <begin position="39"/>
        <end position="293"/>
    </location>
</feature>
<dbReference type="InterPro" id="IPR029045">
    <property type="entry name" value="ClpP/crotonase-like_dom_sf"/>
</dbReference>
<evidence type="ECO:0000256" key="1">
    <source>
        <dbReference type="ARBA" id="ARBA00004956"/>
    </source>
</evidence>
<comment type="similarity">
    <text evidence="10">Belongs to the AccA family.</text>
</comment>
<dbReference type="HAMAP" id="MF_00823">
    <property type="entry name" value="AcetylCoA_CT_alpha"/>
    <property type="match status" value="1"/>
</dbReference>